<dbReference type="InterPro" id="IPR018247">
    <property type="entry name" value="EF_Hand_1_Ca_BS"/>
</dbReference>
<keyword evidence="3 8" id="KW-0378">Hydrolase</keyword>
<dbReference type="SUPFAM" id="SSF50729">
    <property type="entry name" value="PH domain-like"/>
    <property type="match status" value="1"/>
</dbReference>
<dbReference type="GO" id="GO:0048015">
    <property type="term" value="P:phosphatidylinositol-mediated signaling"/>
    <property type="evidence" value="ECO:0007669"/>
    <property type="project" value="TreeGrafter"/>
</dbReference>
<dbReference type="PROSITE" id="PS50004">
    <property type="entry name" value="C2"/>
    <property type="match status" value="1"/>
</dbReference>
<dbReference type="SUPFAM" id="SSF49562">
    <property type="entry name" value="C2 domain (Calcium/lipid-binding domain, CaLB)"/>
    <property type="match status" value="1"/>
</dbReference>
<evidence type="ECO:0000256" key="4">
    <source>
        <dbReference type="ARBA" id="ARBA00022837"/>
    </source>
</evidence>
<dbReference type="SMART" id="SM00149">
    <property type="entry name" value="PLCYc"/>
    <property type="match status" value="1"/>
</dbReference>
<dbReference type="PROSITE" id="PS50008">
    <property type="entry name" value="PIPLC_Y_DOMAIN"/>
    <property type="match status" value="1"/>
</dbReference>
<dbReference type="InterPro" id="IPR011992">
    <property type="entry name" value="EF-hand-dom_pair"/>
</dbReference>
<dbReference type="InterPro" id="IPR001711">
    <property type="entry name" value="PLipase_C_Pinositol-sp_Y"/>
</dbReference>
<evidence type="ECO:0000313" key="12">
    <source>
        <dbReference type="EMBL" id="OMJ76349.1"/>
    </source>
</evidence>
<feature type="domain" description="EF-hand" evidence="11">
    <location>
        <begin position="147"/>
        <end position="182"/>
    </location>
</feature>
<proteinExistence type="predicted"/>
<dbReference type="InterPro" id="IPR017946">
    <property type="entry name" value="PLC-like_Pdiesterase_TIM-brl"/>
</dbReference>
<dbReference type="GO" id="GO:0004435">
    <property type="term" value="F:phosphatidylinositol-4,5-bisphosphate phospholipase C activity"/>
    <property type="evidence" value="ECO:0007669"/>
    <property type="project" value="UniProtKB-EC"/>
</dbReference>
<dbReference type="SMART" id="SM00054">
    <property type="entry name" value="EFh"/>
    <property type="match status" value="3"/>
</dbReference>
<feature type="domain" description="EF-hand" evidence="11">
    <location>
        <begin position="183"/>
        <end position="218"/>
    </location>
</feature>
<accession>A0A1R2BHY2</accession>
<name>A0A1R2BHY2_9CILI</name>
<dbReference type="Gene3D" id="3.20.20.190">
    <property type="entry name" value="Phosphatidylinositol (PI) phosphodiesterase"/>
    <property type="match status" value="1"/>
</dbReference>
<dbReference type="EMBL" id="MPUH01000636">
    <property type="protein sequence ID" value="OMJ76349.1"/>
    <property type="molecule type" value="Genomic_DNA"/>
</dbReference>
<sequence>MESSYSSVSRNLLSDVDYRSYDKMLCLSCLVYGVSACKISSRGKENPRKFYLHEYNPCLLIWTSRKKKSKTSFLKLPQLMKIEREPSARGFRKYKGKYSKDCTVTLTFRTKILGLIFERSNIMMQWLSGIHYQIESESNFFRRRMSTQEGITRRLWASSDLNSSGNLSLEEIKTMLKNMNLYINHEEILDLFHKFDTNKNQAIERSEFDEMIAHIMLRPEIDRIFLEYTDGKEYMSRREFRRFCKSIQGDITNYKNVIGSLAEEVDDEQKLTMKGFRDYLLSPIINSAIQTQQTSVCMDMTQPLTHYFIATSHNTYLEGNQLTGMSSVFQYSRVLLEGCRCIELDTWNGDDEPVVTHGHTLVNKISLRDVVIEIKKSAFVASPYPVTLSFENHCNHEQTGKIGDILREILQNALFIPCGSLKSPEELKFRFIIKGKIMKTPQKPGKSPKPVNPKFSSIVGLVGSEFNLEKEYNDIVSLREKKLLKLVKKHGSDEIIKYHSKYFTRIYPKSGRIKSSNFNPLDFWIYGSQMTAINYQSTDIGKLINNAWFLGNGKCGYVLKPNYMRDPMNGIDIGGLNTPAIEICMELISGFNLPKIEGEHEIISPRVEIAVMGIPQDCQKFVSKAVQKNGFNPVWQEKFRFSICLAEMSIIVVKVLSGNSQVAINAIPVYYANTGLRAIQLLDSDLELLPNSVLLCRISVEYNSE</sequence>
<dbReference type="Gene3D" id="2.60.40.150">
    <property type="entry name" value="C2 domain"/>
    <property type="match status" value="1"/>
</dbReference>
<dbReference type="InterPro" id="IPR015359">
    <property type="entry name" value="PLC_EF-hand-like"/>
</dbReference>
<dbReference type="SUPFAM" id="SSF51695">
    <property type="entry name" value="PLC-like phosphodiesterases"/>
    <property type="match status" value="1"/>
</dbReference>
<dbReference type="GO" id="GO:0005509">
    <property type="term" value="F:calcium ion binding"/>
    <property type="evidence" value="ECO:0007669"/>
    <property type="project" value="InterPro"/>
</dbReference>
<dbReference type="InterPro" id="IPR035892">
    <property type="entry name" value="C2_domain_sf"/>
</dbReference>
<dbReference type="CDD" id="cd00275">
    <property type="entry name" value="C2_PLC_like"/>
    <property type="match status" value="1"/>
</dbReference>
<dbReference type="PROSITE" id="PS50007">
    <property type="entry name" value="PIPLC_X_DOMAIN"/>
    <property type="match status" value="1"/>
</dbReference>
<dbReference type="PROSITE" id="PS00018">
    <property type="entry name" value="EF_HAND_1"/>
    <property type="match status" value="2"/>
</dbReference>
<dbReference type="Pfam" id="PF00387">
    <property type="entry name" value="PI-PLC-Y"/>
    <property type="match status" value="1"/>
</dbReference>
<keyword evidence="13" id="KW-1185">Reference proteome</keyword>
<dbReference type="InterPro" id="IPR000008">
    <property type="entry name" value="C2_dom"/>
</dbReference>
<dbReference type="InterPro" id="IPR000909">
    <property type="entry name" value="PLipase_C_PInositol-sp_X_dom"/>
</dbReference>
<comment type="cofactor">
    <cofactor evidence="1">
        <name>Ca(2+)</name>
        <dbReference type="ChEBI" id="CHEBI:29108"/>
    </cofactor>
</comment>
<evidence type="ECO:0000256" key="8">
    <source>
        <dbReference type="RuleBase" id="RU361133"/>
    </source>
</evidence>
<dbReference type="InterPro" id="IPR002048">
    <property type="entry name" value="EF_hand_dom"/>
</dbReference>
<keyword evidence="5 8" id="KW-0442">Lipid degradation</keyword>
<evidence type="ECO:0000313" key="13">
    <source>
        <dbReference type="Proteomes" id="UP000187209"/>
    </source>
</evidence>
<evidence type="ECO:0000256" key="3">
    <source>
        <dbReference type="ARBA" id="ARBA00022801"/>
    </source>
</evidence>
<dbReference type="OrthoDB" id="269822at2759"/>
<evidence type="ECO:0000256" key="7">
    <source>
        <dbReference type="ARBA" id="ARBA00023224"/>
    </source>
</evidence>
<comment type="caution">
    <text evidence="12">The sequence shown here is derived from an EMBL/GenBank/DDBJ whole genome shotgun (WGS) entry which is preliminary data.</text>
</comment>
<dbReference type="Proteomes" id="UP000187209">
    <property type="component" value="Unassembled WGS sequence"/>
</dbReference>
<protein>
    <recommendedName>
        <fullName evidence="2 8">Phosphoinositide phospholipase C</fullName>
        <ecNumber evidence="2 8">3.1.4.11</ecNumber>
    </recommendedName>
</protein>
<dbReference type="CDD" id="cd08558">
    <property type="entry name" value="PI-PLCc_eukaryota"/>
    <property type="match status" value="1"/>
</dbReference>
<evidence type="ECO:0000256" key="5">
    <source>
        <dbReference type="ARBA" id="ARBA00022963"/>
    </source>
</evidence>
<comment type="catalytic activity">
    <reaction evidence="8">
        <text>a 1,2-diacyl-sn-glycero-3-phospho-(1D-myo-inositol-4,5-bisphosphate) + H2O = 1D-myo-inositol 1,4,5-trisphosphate + a 1,2-diacyl-sn-glycerol + H(+)</text>
        <dbReference type="Rhea" id="RHEA:33179"/>
        <dbReference type="ChEBI" id="CHEBI:15377"/>
        <dbReference type="ChEBI" id="CHEBI:15378"/>
        <dbReference type="ChEBI" id="CHEBI:17815"/>
        <dbReference type="ChEBI" id="CHEBI:58456"/>
        <dbReference type="ChEBI" id="CHEBI:203600"/>
        <dbReference type="EC" id="3.1.4.11"/>
    </reaction>
</comment>
<keyword evidence="6 8" id="KW-0443">Lipid metabolism</keyword>
<dbReference type="Pfam" id="PF09279">
    <property type="entry name" value="EF-hand_like"/>
    <property type="match status" value="1"/>
</dbReference>
<dbReference type="Pfam" id="PF00168">
    <property type="entry name" value="C2"/>
    <property type="match status" value="1"/>
</dbReference>
<evidence type="ECO:0000259" key="10">
    <source>
        <dbReference type="PROSITE" id="PS50008"/>
    </source>
</evidence>
<dbReference type="Gene3D" id="2.30.29.30">
    <property type="entry name" value="Pleckstrin-homology domain (PH domain)/Phosphotyrosine-binding domain (PTB)"/>
    <property type="match status" value="1"/>
</dbReference>
<dbReference type="CDD" id="cd15898">
    <property type="entry name" value="EFh_PI-PLC"/>
    <property type="match status" value="1"/>
</dbReference>
<dbReference type="PRINTS" id="PR00390">
    <property type="entry name" value="PHPHLIPASEC"/>
</dbReference>
<dbReference type="AlphaFoldDB" id="A0A1R2BHY2"/>
<feature type="domain" description="PI-PLC Y-box" evidence="10">
    <location>
        <begin position="472"/>
        <end position="565"/>
    </location>
</feature>
<dbReference type="SUPFAM" id="SSF47473">
    <property type="entry name" value="EF-hand"/>
    <property type="match status" value="1"/>
</dbReference>
<dbReference type="PANTHER" id="PTHR10336:SF36">
    <property type="entry name" value="1-PHOSPHATIDYLINOSITOL 4,5-BISPHOSPHATE PHOSPHODIESTERASE BETA-4"/>
    <property type="match status" value="1"/>
</dbReference>
<dbReference type="SMART" id="SM00148">
    <property type="entry name" value="PLCXc"/>
    <property type="match status" value="1"/>
</dbReference>
<reference evidence="12 13" key="1">
    <citation type="submission" date="2016-11" db="EMBL/GenBank/DDBJ databases">
        <title>The macronuclear genome of Stentor coeruleus: a giant cell with tiny introns.</title>
        <authorList>
            <person name="Slabodnick M."/>
            <person name="Ruby J.G."/>
            <person name="Reiff S.B."/>
            <person name="Swart E.C."/>
            <person name="Gosai S."/>
            <person name="Prabakaran S."/>
            <person name="Witkowska E."/>
            <person name="Larue G.E."/>
            <person name="Fisher S."/>
            <person name="Freeman R.M."/>
            <person name="Gunawardena J."/>
            <person name="Chu W."/>
            <person name="Stover N.A."/>
            <person name="Gregory B.D."/>
            <person name="Nowacki M."/>
            <person name="Derisi J."/>
            <person name="Roy S.W."/>
            <person name="Marshall W.F."/>
            <person name="Sood P."/>
        </authorList>
    </citation>
    <scope>NUCLEOTIDE SEQUENCE [LARGE SCALE GENOMIC DNA]</scope>
    <source>
        <strain evidence="12">WM001</strain>
    </source>
</reference>
<dbReference type="InterPro" id="IPR011993">
    <property type="entry name" value="PH-like_dom_sf"/>
</dbReference>
<dbReference type="Pfam" id="PF00388">
    <property type="entry name" value="PI-PLC-X"/>
    <property type="match status" value="1"/>
</dbReference>
<feature type="domain" description="C2" evidence="9">
    <location>
        <begin position="563"/>
        <end position="702"/>
    </location>
</feature>
<dbReference type="GO" id="GO:0016042">
    <property type="term" value="P:lipid catabolic process"/>
    <property type="evidence" value="ECO:0007669"/>
    <property type="project" value="UniProtKB-KW"/>
</dbReference>
<keyword evidence="7" id="KW-0807">Transducer</keyword>
<evidence type="ECO:0000259" key="11">
    <source>
        <dbReference type="PROSITE" id="PS50222"/>
    </source>
</evidence>
<dbReference type="PANTHER" id="PTHR10336">
    <property type="entry name" value="PHOSPHOINOSITIDE-SPECIFIC PHOSPHOLIPASE C FAMILY PROTEIN"/>
    <property type="match status" value="1"/>
</dbReference>
<evidence type="ECO:0000256" key="2">
    <source>
        <dbReference type="ARBA" id="ARBA00012368"/>
    </source>
</evidence>
<dbReference type="Gene3D" id="1.10.238.10">
    <property type="entry name" value="EF-hand"/>
    <property type="match status" value="2"/>
</dbReference>
<dbReference type="Pfam" id="PF13499">
    <property type="entry name" value="EF-hand_7"/>
    <property type="match status" value="1"/>
</dbReference>
<evidence type="ECO:0000256" key="6">
    <source>
        <dbReference type="ARBA" id="ARBA00023098"/>
    </source>
</evidence>
<dbReference type="InterPro" id="IPR001192">
    <property type="entry name" value="PI-PLC_fam"/>
</dbReference>
<gene>
    <name evidence="12" type="ORF">SteCoe_24291</name>
</gene>
<keyword evidence="4" id="KW-0106">Calcium</keyword>
<evidence type="ECO:0000256" key="1">
    <source>
        <dbReference type="ARBA" id="ARBA00001913"/>
    </source>
</evidence>
<evidence type="ECO:0000259" key="9">
    <source>
        <dbReference type="PROSITE" id="PS50004"/>
    </source>
</evidence>
<dbReference type="EC" id="3.1.4.11" evidence="2 8"/>
<dbReference type="PROSITE" id="PS50222">
    <property type="entry name" value="EF_HAND_2"/>
    <property type="match status" value="2"/>
</dbReference>
<dbReference type="GO" id="GO:0051209">
    <property type="term" value="P:release of sequestered calcium ion into cytosol"/>
    <property type="evidence" value="ECO:0007669"/>
    <property type="project" value="TreeGrafter"/>
</dbReference>
<organism evidence="12 13">
    <name type="scientific">Stentor coeruleus</name>
    <dbReference type="NCBI Taxonomy" id="5963"/>
    <lineage>
        <taxon>Eukaryota</taxon>
        <taxon>Sar</taxon>
        <taxon>Alveolata</taxon>
        <taxon>Ciliophora</taxon>
        <taxon>Postciliodesmatophora</taxon>
        <taxon>Heterotrichea</taxon>
        <taxon>Heterotrichida</taxon>
        <taxon>Stentoridae</taxon>
        <taxon>Stentor</taxon>
    </lineage>
</organism>